<dbReference type="SUPFAM" id="SSF52799">
    <property type="entry name" value="(Phosphotyrosine protein) phosphatases II"/>
    <property type="match status" value="1"/>
</dbReference>
<comment type="caution">
    <text evidence="1">The sequence shown here is derived from an EMBL/GenBank/DDBJ whole genome shotgun (WGS) entry which is preliminary data.</text>
</comment>
<keyword evidence="2" id="KW-1185">Reference proteome</keyword>
<organism evidence="1 2">
    <name type="scientific">[Myrmecia] bisecta</name>
    <dbReference type="NCBI Taxonomy" id="41462"/>
    <lineage>
        <taxon>Eukaryota</taxon>
        <taxon>Viridiplantae</taxon>
        <taxon>Chlorophyta</taxon>
        <taxon>core chlorophytes</taxon>
        <taxon>Trebouxiophyceae</taxon>
        <taxon>Trebouxiales</taxon>
        <taxon>Trebouxiaceae</taxon>
        <taxon>Myrmecia</taxon>
    </lineage>
</organism>
<dbReference type="EMBL" id="JALJOR010000004">
    <property type="protein sequence ID" value="KAK9818334.1"/>
    <property type="molecule type" value="Genomic_DNA"/>
</dbReference>
<evidence type="ECO:0000313" key="1">
    <source>
        <dbReference type="EMBL" id="KAK9818334.1"/>
    </source>
</evidence>
<protein>
    <recommendedName>
        <fullName evidence="3">Tyrosine specific protein phosphatases domain-containing protein</fullName>
    </recommendedName>
</protein>
<evidence type="ECO:0008006" key="3">
    <source>
        <dbReference type="Google" id="ProtNLM"/>
    </source>
</evidence>
<dbReference type="InterPro" id="IPR026893">
    <property type="entry name" value="Tyr/Ser_Pase_IphP-type"/>
</dbReference>
<dbReference type="Gene3D" id="3.90.190.10">
    <property type="entry name" value="Protein tyrosine phosphatase superfamily"/>
    <property type="match status" value="1"/>
</dbReference>
<reference evidence="1 2" key="1">
    <citation type="journal article" date="2024" name="Nat. Commun.">
        <title>Phylogenomics reveals the evolutionary origins of lichenization in chlorophyte algae.</title>
        <authorList>
            <person name="Puginier C."/>
            <person name="Libourel C."/>
            <person name="Otte J."/>
            <person name="Skaloud P."/>
            <person name="Haon M."/>
            <person name="Grisel S."/>
            <person name="Petersen M."/>
            <person name="Berrin J.G."/>
            <person name="Delaux P.M."/>
            <person name="Dal Grande F."/>
            <person name="Keller J."/>
        </authorList>
    </citation>
    <scope>NUCLEOTIDE SEQUENCE [LARGE SCALE GENOMIC DNA]</scope>
    <source>
        <strain evidence="1 2">SAG 2043</strain>
    </source>
</reference>
<dbReference type="AlphaFoldDB" id="A0AAW1Q8C3"/>
<proteinExistence type="predicted"/>
<gene>
    <name evidence="1" type="ORF">WJX72_010783</name>
</gene>
<accession>A0AAW1Q8C3</accession>
<dbReference type="Pfam" id="PF13350">
    <property type="entry name" value="Y_phosphatase3"/>
    <property type="match status" value="1"/>
</dbReference>
<dbReference type="GO" id="GO:0004721">
    <property type="term" value="F:phosphoprotein phosphatase activity"/>
    <property type="evidence" value="ECO:0007669"/>
    <property type="project" value="InterPro"/>
</dbReference>
<dbReference type="Proteomes" id="UP001489004">
    <property type="component" value="Unassembled WGS sequence"/>
</dbReference>
<evidence type="ECO:0000313" key="2">
    <source>
        <dbReference type="Proteomes" id="UP001489004"/>
    </source>
</evidence>
<sequence length="332" mass="36761">MLGWGTRSNCTIVPPASVKNFRQVAPRDVSTKQTLQALRQVANIRDLAEACPQVQPGRVLRSACPASASPEDVHALRSNLGITHLVDLRSDYERKLDQRFLLLENADGLRSVRRRGRAEMETFMKPAGGENGAQRLTVLHISLLERLRYYRGLLKRMPLAQAVQVFLMNFYNPLEAKATILREINRGGLPELYQVILETSRPEICCALQEITEAVAADKRVLFFCKIGKDRTGLIAALILSVCGASDNEIISDYTRSDNVEQVALGGIEKENLSAIDAAMFSRAPPEAMATVLRYCRQVYGGVSEFLESIGFSKAEQARLRRALTKAADAAL</sequence>
<dbReference type="InterPro" id="IPR029021">
    <property type="entry name" value="Prot-tyrosine_phosphatase-like"/>
</dbReference>
<name>A0AAW1Q8C3_9CHLO</name>